<evidence type="ECO:0000313" key="3">
    <source>
        <dbReference type="EMBL" id="GHE07312.1"/>
    </source>
</evidence>
<evidence type="ECO:0000313" key="4">
    <source>
        <dbReference type="Proteomes" id="UP000655443"/>
    </source>
</evidence>
<keyword evidence="4" id="KW-1185">Reference proteome</keyword>
<sequence>MSTDAKPLDTSIGVISDDQLARVQNAYGLTSLLVLPFFSLNKSIIDLRRRTETARKVFIESDQGVLFLKELPWYCSSVEFAEFQTELLSRLHDLGAPVARPLATTSSRRFFHDRRTGSIFTLQPYVAGRSWTGGDGEAQAAGRALAGLHTHARQTRMNGLPVMRDVFSTAESLVGLLEDSAEHPEPVRKEIDDFRRLALATVDRSRTEAYAAGYGAEALPVHGDFNPFNLIFGEISGSVESIVGIVDFDNACLDDRAHDLGEALVRFGWVNYRGLSSAYGAVPAGFDHAAVAAVLAGYREADKAAATAARPLLPAVMTAVALELAAIGLLSAYYTPSDLPALRRNAQTLPKMAAEAVALAW</sequence>
<protein>
    <recommendedName>
        <fullName evidence="2">Aminoglycoside phosphotransferase domain-containing protein</fullName>
    </recommendedName>
</protein>
<dbReference type="PANTHER" id="PTHR21064:SF6">
    <property type="entry name" value="AMINOGLYCOSIDE PHOSPHOTRANSFERASE DOMAIN-CONTAINING PROTEIN"/>
    <property type="match status" value="1"/>
</dbReference>
<dbReference type="EMBL" id="BMVG01000013">
    <property type="protein sequence ID" value="GHE07312.1"/>
    <property type="molecule type" value="Genomic_DNA"/>
</dbReference>
<dbReference type="SUPFAM" id="SSF56112">
    <property type="entry name" value="Protein kinase-like (PK-like)"/>
    <property type="match status" value="1"/>
</dbReference>
<evidence type="ECO:0000256" key="1">
    <source>
        <dbReference type="ARBA" id="ARBA00038240"/>
    </source>
</evidence>
<reference evidence="3" key="1">
    <citation type="journal article" date="2014" name="Int. J. Syst. Evol. Microbiol.">
        <title>Complete genome sequence of Corynebacterium casei LMG S-19264T (=DSM 44701T), isolated from a smear-ripened cheese.</title>
        <authorList>
            <consortium name="US DOE Joint Genome Institute (JGI-PGF)"/>
            <person name="Walter F."/>
            <person name="Albersmeier A."/>
            <person name="Kalinowski J."/>
            <person name="Ruckert C."/>
        </authorList>
    </citation>
    <scope>NUCLEOTIDE SEQUENCE</scope>
    <source>
        <strain evidence="3">JCM 4714</strain>
    </source>
</reference>
<proteinExistence type="inferred from homology"/>
<evidence type="ECO:0000259" key="2">
    <source>
        <dbReference type="Pfam" id="PF01636"/>
    </source>
</evidence>
<dbReference type="InterPro" id="IPR002575">
    <property type="entry name" value="Aminoglycoside_PTrfase"/>
</dbReference>
<comment type="similarity">
    <text evidence="1">Belongs to the pseudomonas-type ThrB family.</text>
</comment>
<organism evidence="3 4">
    <name type="scientific">Streptomyces alanosinicus</name>
    <dbReference type="NCBI Taxonomy" id="68171"/>
    <lineage>
        <taxon>Bacteria</taxon>
        <taxon>Bacillati</taxon>
        <taxon>Actinomycetota</taxon>
        <taxon>Actinomycetes</taxon>
        <taxon>Kitasatosporales</taxon>
        <taxon>Streptomycetaceae</taxon>
        <taxon>Streptomyces</taxon>
    </lineage>
</organism>
<dbReference type="Proteomes" id="UP000655443">
    <property type="component" value="Unassembled WGS sequence"/>
</dbReference>
<dbReference type="PANTHER" id="PTHR21064">
    <property type="entry name" value="AMINOGLYCOSIDE PHOSPHOTRANSFERASE DOMAIN-CONTAINING PROTEIN-RELATED"/>
    <property type="match status" value="1"/>
</dbReference>
<gene>
    <name evidence="3" type="ORF">GCM10010339_51900</name>
</gene>
<dbReference type="AlphaFoldDB" id="A0A919D4T7"/>
<reference evidence="3" key="2">
    <citation type="submission" date="2020-09" db="EMBL/GenBank/DDBJ databases">
        <authorList>
            <person name="Sun Q."/>
            <person name="Ohkuma M."/>
        </authorList>
    </citation>
    <scope>NUCLEOTIDE SEQUENCE</scope>
    <source>
        <strain evidence="3">JCM 4714</strain>
    </source>
</reference>
<dbReference type="Gene3D" id="3.90.1200.10">
    <property type="match status" value="1"/>
</dbReference>
<dbReference type="RefSeq" id="WP_189956037.1">
    <property type="nucleotide sequence ID" value="NZ_BMVG01000013.1"/>
</dbReference>
<name>A0A919D4T7_9ACTN</name>
<comment type="caution">
    <text evidence="3">The sequence shown here is derived from an EMBL/GenBank/DDBJ whole genome shotgun (WGS) entry which is preliminary data.</text>
</comment>
<dbReference type="InterPro" id="IPR011009">
    <property type="entry name" value="Kinase-like_dom_sf"/>
</dbReference>
<feature type="domain" description="Aminoglycoside phosphotransferase" evidence="2">
    <location>
        <begin position="54"/>
        <end position="270"/>
    </location>
</feature>
<accession>A0A919D4T7</accession>
<dbReference type="Pfam" id="PF01636">
    <property type="entry name" value="APH"/>
    <property type="match status" value="1"/>
</dbReference>
<dbReference type="GO" id="GO:0019202">
    <property type="term" value="F:amino acid kinase activity"/>
    <property type="evidence" value="ECO:0007669"/>
    <property type="project" value="TreeGrafter"/>
</dbReference>
<dbReference type="InterPro" id="IPR050249">
    <property type="entry name" value="Pseudomonas-type_ThrB"/>
</dbReference>